<gene>
    <name evidence="3" type="ORF">TWF694_005288</name>
</gene>
<evidence type="ECO:0000313" key="3">
    <source>
        <dbReference type="EMBL" id="KAK6525142.1"/>
    </source>
</evidence>
<sequence>MPREGELATNSTRAVDEEQAKGDEVNSSKFSHPRRKSHLARWWWVYLILSLIIGVAILVGLLFGLVPKIAQKSIDDSTIQVHGIAIRDPTNNQITLDMNSTVQASVPVAATLSPQAFQMFSLQSGSNPFLSMPVDDFKVENTFDLNVVGASSQILDANAYESFATQIVSQRNIQVGLVSTPDISIGPLKYRVNFQKSIQLQGLNMLQGMTLSNSTILKTPMPDGTNMLNDCTIPNPSSFKMELGNLTADIYLGPAKIGFTTIKDLTLYPGDNKIQVFNHLNPLLVASPTITNAFLSIPNINITLMFTSVIFDGQSIGWLQQPLQKLSPFFATMNPGPSGGPKLPISLDQIEAMLARILNGSSGTKNTASNGGGNPVANATLAVSEPLTNNAVKEKARETGQAPQVAQHQASYGPRDIAGDIANTVGAVAGNIGNTVGAVAGRIGGTQPGTIGNTVGRVAGDTAGAVTSVAGSVGRIIEDLQGLGRA</sequence>
<comment type="caution">
    <text evidence="3">The sequence shown here is derived from an EMBL/GenBank/DDBJ whole genome shotgun (WGS) entry which is preliminary data.</text>
</comment>
<dbReference type="GO" id="GO:0000329">
    <property type="term" value="C:fungal-type vacuole membrane"/>
    <property type="evidence" value="ECO:0007669"/>
    <property type="project" value="InterPro"/>
</dbReference>
<accession>A0AAV9WSM9</accession>
<keyword evidence="2" id="KW-1133">Transmembrane helix</keyword>
<dbReference type="PANTHER" id="PTHR35895:SF1">
    <property type="entry name" value="LIPID-BINDING SERUM GLYCOPROTEIN C-TERMINAL DOMAIN-CONTAINING PROTEIN"/>
    <property type="match status" value="1"/>
</dbReference>
<dbReference type="InterPro" id="IPR022185">
    <property type="entry name" value="DUF3712"/>
</dbReference>
<dbReference type="EMBL" id="JAVHJO010000017">
    <property type="protein sequence ID" value="KAK6525142.1"/>
    <property type="molecule type" value="Genomic_DNA"/>
</dbReference>
<protein>
    <submittedName>
        <fullName evidence="3">Uncharacterized protein</fullName>
    </submittedName>
</protein>
<keyword evidence="4" id="KW-1185">Reference proteome</keyword>
<evidence type="ECO:0000256" key="1">
    <source>
        <dbReference type="SAM" id="MobiDB-lite"/>
    </source>
</evidence>
<dbReference type="AlphaFoldDB" id="A0AAV9WSM9"/>
<proteinExistence type="predicted"/>
<organism evidence="3 4">
    <name type="scientific">Orbilia ellipsospora</name>
    <dbReference type="NCBI Taxonomy" id="2528407"/>
    <lineage>
        <taxon>Eukaryota</taxon>
        <taxon>Fungi</taxon>
        <taxon>Dikarya</taxon>
        <taxon>Ascomycota</taxon>
        <taxon>Pezizomycotina</taxon>
        <taxon>Orbiliomycetes</taxon>
        <taxon>Orbiliales</taxon>
        <taxon>Orbiliaceae</taxon>
        <taxon>Orbilia</taxon>
    </lineage>
</organism>
<dbReference type="InterPro" id="IPR046368">
    <property type="entry name" value="Tag1"/>
</dbReference>
<dbReference type="Proteomes" id="UP001365542">
    <property type="component" value="Unassembled WGS sequence"/>
</dbReference>
<dbReference type="PANTHER" id="PTHR35895">
    <property type="entry name" value="CHROMOSOME 16, WHOLE GENOME SHOTGUN SEQUENCE"/>
    <property type="match status" value="1"/>
</dbReference>
<evidence type="ECO:0000256" key="2">
    <source>
        <dbReference type="SAM" id="Phobius"/>
    </source>
</evidence>
<name>A0AAV9WSM9_9PEZI</name>
<feature type="transmembrane region" description="Helical" evidence="2">
    <location>
        <begin position="43"/>
        <end position="66"/>
    </location>
</feature>
<evidence type="ECO:0000313" key="4">
    <source>
        <dbReference type="Proteomes" id="UP001365542"/>
    </source>
</evidence>
<keyword evidence="2" id="KW-0472">Membrane</keyword>
<reference evidence="3 4" key="1">
    <citation type="submission" date="2019-10" db="EMBL/GenBank/DDBJ databases">
        <authorList>
            <person name="Palmer J.M."/>
        </authorList>
    </citation>
    <scope>NUCLEOTIDE SEQUENCE [LARGE SCALE GENOMIC DNA]</scope>
    <source>
        <strain evidence="3 4">TWF694</strain>
    </source>
</reference>
<keyword evidence="2" id="KW-0812">Transmembrane</keyword>
<feature type="compositionally biased region" description="Basic and acidic residues" evidence="1">
    <location>
        <begin position="14"/>
        <end position="26"/>
    </location>
</feature>
<dbReference type="Pfam" id="PF12505">
    <property type="entry name" value="DUF3712"/>
    <property type="match status" value="1"/>
</dbReference>
<feature type="region of interest" description="Disordered" evidence="1">
    <location>
        <begin position="1"/>
        <end position="31"/>
    </location>
</feature>